<organism evidence="2 3">
    <name type="scientific">Campylobacter vicugnae</name>
    <dbReference type="NCBI Taxonomy" id="1660076"/>
    <lineage>
        <taxon>Bacteria</taxon>
        <taxon>Pseudomonadati</taxon>
        <taxon>Campylobacterota</taxon>
        <taxon>Epsilonproteobacteria</taxon>
        <taxon>Campylobacterales</taxon>
        <taxon>Campylobacteraceae</taxon>
        <taxon>Campylobacter</taxon>
    </lineage>
</organism>
<dbReference type="Pfam" id="PF19905">
    <property type="entry name" value="DUF6378"/>
    <property type="match status" value="1"/>
</dbReference>
<gene>
    <name evidence="2" type="ORF">CVIC9261_06395</name>
</gene>
<sequence length="97" mass="11440">MEIEETLNERRETHGDFGSVAKLNIMLKECFRTHSTNTWEVDYIEDQMVALNMIFHKLSRIGCGKIDEIDHWRDIAGYATLVVKELEKQRELEENNI</sequence>
<keyword evidence="3" id="KW-1185">Reference proteome</keyword>
<dbReference type="Proteomes" id="UP001318120">
    <property type="component" value="Chromosome"/>
</dbReference>
<evidence type="ECO:0000313" key="2">
    <source>
        <dbReference type="EMBL" id="WWC41331.1"/>
    </source>
</evidence>
<dbReference type="EMBL" id="CP144916">
    <property type="protein sequence ID" value="WWC41331.1"/>
    <property type="molecule type" value="Genomic_DNA"/>
</dbReference>
<accession>A0ABZ2E6I2</accession>
<dbReference type="InterPro" id="IPR045958">
    <property type="entry name" value="DUF6378"/>
</dbReference>
<feature type="domain" description="DUF6378" evidence="1">
    <location>
        <begin position="8"/>
        <end position="82"/>
    </location>
</feature>
<name>A0ABZ2E6I2_9BACT</name>
<reference evidence="2 3" key="1">
    <citation type="journal article" date="2017" name="Genome Biol. Evol.">
        <title>Comparative Genomic Analysis Identifies a Campylobacter Clade Deficient in Selenium Metabolism.</title>
        <authorList>
            <person name="Miller W.G."/>
            <person name="Yee E."/>
            <person name="Lopes B.S."/>
            <person name="Chapman M.H."/>
            <person name="Huynh S."/>
            <person name="Bono J.L."/>
            <person name="Parker C.T."/>
            <person name="Strachan N.J.C."/>
            <person name="Forbes K.J."/>
        </authorList>
    </citation>
    <scope>NUCLEOTIDE SEQUENCE [LARGE SCALE GENOMIC DNA]</scope>
    <source>
        <strain evidence="2 3">RM9261</strain>
    </source>
</reference>
<proteinExistence type="predicted"/>
<dbReference type="GeneID" id="93113722"/>
<protein>
    <submittedName>
        <fullName evidence="2">DUF6378 domain-containing protein</fullName>
    </submittedName>
</protein>
<evidence type="ECO:0000313" key="3">
    <source>
        <dbReference type="Proteomes" id="UP001318120"/>
    </source>
</evidence>
<evidence type="ECO:0000259" key="1">
    <source>
        <dbReference type="Pfam" id="PF19905"/>
    </source>
</evidence>
<dbReference type="RefSeq" id="WP_086302598.1">
    <property type="nucleotide sequence ID" value="NZ_CP144916.1"/>
</dbReference>